<sequence length="806" mass="91630">MTSRKNIERRRSDVAGSTWRANTTNMNEPYAFKFYDTLECKHNLLRVVVAELPWGSLKAVPNMGVDFGMLPAKFSAQSLMLEFFAVFEKKITSICNDEPLDKALNRSSPLRRTDDVYLDNLLKTLNGVCEICLPSVLSALINWYEQQQKVSLTESGETRDRSVKRTLVASYLFCVVLVEILPQIHFHPTDCEQQVNFIISTAFNQISYRDPVVFGINYNNSLIVAETFAEVIGVLSQSHSKLVQRKFFEMLNDLRKEALTSVTVRNIISLLMGMKFFRIKTQTYADFETGVAFLDELGSYYLEVDLKQKDLKAAYPLLTCLLCISQSKFFLSSWVQFLNLTLANLKNKDPKISRIALESLYRLLWVYIIRNSCEGNTATRSRLESICGSLFPRGNRNVIPRDAPLNIFVKIIHFIAQQKLDFAFKEIIFDLLGCNRASRTISIYPERMNIGIRALMVIADSLQQKEPPPVMPRSIGPITSGTIQRAKKTYLTKPLTADIARTLGLEQYYMPCRKAFDAILRALDTQVGRPLMLTVAQTRGKEYEDIIAGDVRAKLDLLRTCLAAIPRLLPDPMSHQELIEMLIRMLTHIDEELRGSAYQTLQNLMTECVEWREEIVHSFLRFLTTTIQDTYPTLLESTVRFLLQLLCAWKIALNSEKKRENQENLPPGEILSSHNANLKNGSAYPTPPSSKQVVGSISESLPTHSNRNMASSFLGNSTAYALHCIEGFAIVLLCQIRSQMKKLAISLLKEAKQLLVHLCPEQFSESIISERHIRPVIEVLDDATPYVVTKYIEHVPLSERVNCFNV</sequence>
<feature type="domain" description="Cell morphogenesis protein N-terminal" evidence="1">
    <location>
        <begin position="307"/>
        <end position="649"/>
    </location>
</feature>
<dbReference type="Gene3D" id="1.25.10.10">
    <property type="entry name" value="Leucine-rich Repeat Variant"/>
    <property type="match status" value="1"/>
</dbReference>
<dbReference type="GO" id="GO:0030427">
    <property type="term" value="C:site of polarized growth"/>
    <property type="evidence" value="ECO:0007669"/>
    <property type="project" value="TreeGrafter"/>
</dbReference>
<accession>A0AAD4NH36</accession>
<dbReference type="AlphaFoldDB" id="A0AAD4NH36"/>
<evidence type="ECO:0000259" key="1">
    <source>
        <dbReference type="Pfam" id="PF14222"/>
    </source>
</evidence>
<dbReference type="Pfam" id="PF14222">
    <property type="entry name" value="MOR2-PAG1_N"/>
    <property type="match status" value="1"/>
</dbReference>
<dbReference type="Proteomes" id="UP001201812">
    <property type="component" value="Unassembled WGS sequence"/>
</dbReference>
<proteinExistence type="predicted"/>
<dbReference type="GO" id="GO:0031175">
    <property type="term" value="P:neuron projection development"/>
    <property type="evidence" value="ECO:0007669"/>
    <property type="project" value="TreeGrafter"/>
</dbReference>
<name>A0AAD4NH36_9BILA</name>
<dbReference type="PANTHER" id="PTHR12295:SF30">
    <property type="entry name" value="PROTEIN FURRY"/>
    <property type="match status" value="1"/>
</dbReference>
<comment type="caution">
    <text evidence="2">The sequence shown here is derived from an EMBL/GenBank/DDBJ whole genome shotgun (WGS) entry which is preliminary data.</text>
</comment>
<evidence type="ECO:0000313" key="2">
    <source>
        <dbReference type="EMBL" id="KAI1729371.1"/>
    </source>
</evidence>
<dbReference type="GO" id="GO:0005938">
    <property type="term" value="C:cell cortex"/>
    <property type="evidence" value="ECO:0007669"/>
    <property type="project" value="TreeGrafter"/>
</dbReference>
<dbReference type="PANTHER" id="PTHR12295">
    <property type="entry name" value="FURRY-RELATED"/>
    <property type="match status" value="1"/>
</dbReference>
<dbReference type="InterPro" id="IPR039867">
    <property type="entry name" value="Furry/Tao3/Mor2"/>
</dbReference>
<organism evidence="2 3">
    <name type="scientific">Ditylenchus destructor</name>
    <dbReference type="NCBI Taxonomy" id="166010"/>
    <lineage>
        <taxon>Eukaryota</taxon>
        <taxon>Metazoa</taxon>
        <taxon>Ecdysozoa</taxon>
        <taxon>Nematoda</taxon>
        <taxon>Chromadorea</taxon>
        <taxon>Rhabditida</taxon>
        <taxon>Tylenchina</taxon>
        <taxon>Tylenchomorpha</taxon>
        <taxon>Sphaerularioidea</taxon>
        <taxon>Anguinidae</taxon>
        <taxon>Anguininae</taxon>
        <taxon>Ditylenchus</taxon>
    </lineage>
</organism>
<dbReference type="EMBL" id="JAKKPZ010000001">
    <property type="protein sequence ID" value="KAI1729371.1"/>
    <property type="molecule type" value="Genomic_DNA"/>
</dbReference>
<dbReference type="GO" id="GO:0000902">
    <property type="term" value="P:cell morphogenesis"/>
    <property type="evidence" value="ECO:0007669"/>
    <property type="project" value="InterPro"/>
</dbReference>
<gene>
    <name evidence="2" type="ORF">DdX_01609</name>
</gene>
<evidence type="ECO:0000313" key="3">
    <source>
        <dbReference type="Proteomes" id="UP001201812"/>
    </source>
</evidence>
<dbReference type="InterPro" id="IPR011989">
    <property type="entry name" value="ARM-like"/>
</dbReference>
<reference evidence="2" key="1">
    <citation type="submission" date="2022-01" db="EMBL/GenBank/DDBJ databases">
        <title>Genome Sequence Resource for Two Populations of Ditylenchus destructor, the Migratory Endoparasitic Phytonematode.</title>
        <authorList>
            <person name="Zhang H."/>
            <person name="Lin R."/>
            <person name="Xie B."/>
        </authorList>
    </citation>
    <scope>NUCLEOTIDE SEQUENCE</scope>
    <source>
        <strain evidence="2">BazhouSP</strain>
    </source>
</reference>
<dbReference type="InterPro" id="IPR025614">
    <property type="entry name" value="Cell_morpho_N"/>
</dbReference>
<protein>
    <submittedName>
        <fullName evidence="2">Protein furry homolog-like</fullName>
    </submittedName>
</protein>
<dbReference type="InterPro" id="IPR016024">
    <property type="entry name" value="ARM-type_fold"/>
</dbReference>
<dbReference type="SUPFAM" id="SSF48371">
    <property type="entry name" value="ARM repeat"/>
    <property type="match status" value="1"/>
</dbReference>
<keyword evidence="3" id="KW-1185">Reference proteome</keyword>